<sequence length="104" mass="11733">MLTYKKSIGNVVRVSPGSATARLALETHKKTVRMNIIIATIEVLGDSGNKTDSNYHTFVAFRDTPWDVHWEHNRKGLKNAVVLRACTQHTSIILYTYLQVHAVI</sequence>
<keyword evidence="2" id="KW-1185">Reference proteome</keyword>
<protein>
    <submittedName>
        <fullName evidence="1">Uncharacterized protein</fullName>
    </submittedName>
</protein>
<proteinExistence type="predicted"/>
<dbReference type="EMBL" id="CAJVCH010095681">
    <property type="protein sequence ID" value="CAG7723104.1"/>
    <property type="molecule type" value="Genomic_DNA"/>
</dbReference>
<evidence type="ECO:0000313" key="2">
    <source>
        <dbReference type="Proteomes" id="UP000708208"/>
    </source>
</evidence>
<dbReference type="Proteomes" id="UP000708208">
    <property type="component" value="Unassembled WGS sequence"/>
</dbReference>
<name>A0A8J2JNL7_9HEXA</name>
<gene>
    <name evidence="1" type="ORF">AFUS01_LOCUS12208</name>
</gene>
<reference evidence="1" key="1">
    <citation type="submission" date="2021-06" db="EMBL/GenBank/DDBJ databases">
        <authorList>
            <person name="Hodson N. C."/>
            <person name="Mongue J. A."/>
            <person name="Jaron S. K."/>
        </authorList>
    </citation>
    <scope>NUCLEOTIDE SEQUENCE</scope>
</reference>
<accession>A0A8J2JNL7</accession>
<organism evidence="1 2">
    <name type="scientific">Allacma fusca</name>
    <dbReference type="NCBI Taxonomy" id="39272"/>
    <lineage>
        <taxon>Eukaryota</taxon>
        <taxon>Metazoa</taxon>
        <taxon>Ecdysozoa</taxon>
        <taxon>Arthropoda</taxon>
        <taxon>Hexapoda</taxon>
        <taxon>Collembola</taxon>
        <taxon>Symphypleona</taxon>
        <taxon>Sminthuridae</taxon>
        <taxon>Allacma</taxon>
    </lineage>
</organism>
<dbReference type="AlphaFoldDB" id="A0A8J2JNL7"/>
<comment type="caution">
    <text evidence="1">The sequence shown here is derived from an EMBL/GenBank/DDBJ whole genome shotgun (WGS) entry which is preliminary data.</text>
</comment>
<evidence type="ECO:0000313" key="1">
    <source>
        <dbReference type="EMBL" id="CAG7723104.1"/>
    </source>
</evidence>